<comment type="similarity">
    <text evidence="2">Belongs to the DedA family.</text>
</comment>
<organism evidence="9 10">
    <name type="scientific">Carboxydocella sporoproducens DSM 16521</name>
    <dbReference type="NCBI Taxonomy" id="1121270"/>
    <lineage>
        <taxon>Bacteria</taxon>
        <taxon>Bacillati</taxon>
        <taxon>Bacillota</taxon>
        <taxon>Clostridia</taxon>
        <taxon>Eubacteriales</taxon>
        <taxon>Clostridiales Family XVI. Incertae Sedis</taxon>
        <taxon>Carboxydocella</taxon>
    </lineage>
</organism>
<evidence type="ECO:0000256" key="4">
    <source>
        <dbReference type="ARBA" id="ARBA00022692"/>
    </source>
</evidence>
<keyword evidence="3" id="KW-1003">Cell membrane</keyword>
<evidence type="ECO:0000256" key="6">
    <source>
        <dbReference type="ARBA" id="ARBA00023136"/>
    </source>
</evidence>
<sequence length="201" mass="23128">MWQTFTNWVMEEVARYGYLAVFIGMVLESACIPIPSEIIMPFGGLLAARGQLNFWWVGLLGALANVVGSWLAYLAGRFGGRAFIEKYGKYLLISRHHLQLADRWFEEKGEITVFVTRLLPGIRTFISLPAGIARMDFLRFTLYSLLGVLPWSYFLAYLGYLLGENWDKLTAYLHTANYFLLGTALLVIALLYLWQKKQRRR</sequence>
<evidence type="ECO:0000256" key="2">
    <source>
        <dbReference type="ARBA" id="ARBA00010792"/>
    </source>
</evidence>
<evidence type="ECO:0000313" key="9">
    <source>
        <dbReference type="EMBL" id="SJZ83151.1"/>
    </source>
</evidence>
<proteinExistence type="inferred from homology"/>
<evidence type="ECO:0000256" key="3">
    <source>
        <dbReference type="ARBA" id="ARBA00022475"/>
    </source>
</evidence>
<dbReference type="InterPro" id="IPR032816">
    <property type="entry name" value="VTT_dom"/>
</dbReference>
<feature type="transmembrane region" description="Helical" evidence="7">
    <location>
        <begin position="16"/>
        <end position="35"/>
    </location>
</feature>
<keyword evidence="6 7" id="KW-0472">Membrane</keyword>
<keyword evidence="5 7" id="KW-1133">Transmembrane helix</keyword>
<dbReference type="Pfam" id="PF09335">
    <property type="entry name" value="VTT_dom"/>
    <property type="match status" value="1"/>
</dbReference>
<evidence type="ECO:0000256" key="5">
    <source>
        <dbReference type="ARBA" id="ARBA00022989"/>
    </source>
</evidence>
<feature type="domain" description="VTT" evidence="8">
    <location>
        <begin position="34"/>
        <end position="161"/>
    </location>
</feature>
<evidence type="ECO:0000256" key="1">
    <source>
        <dbReference type="ARBA" id="ARBA00004651"/>
    </source>
</evidence>
<dbReference type="GO" id="GO:0005886">
    <property type="term" value="C:plasma membrane"/>
    <property type="evidence" value="ECO:0007669"/>
    <property type="project" value="UniProtKB-SubCell"/>
</dbReference>
<dbReference type="InterPro" id="IPR051311">
    <property type="entry name" value="DedA_domain"/>
</dbReference>
<gene>
    <name evidence="9" type="ORF">SAMN02745885_01042</name>
</gene>
<evidence type="ECO:0000256" key="7">
    <source>
        <dbReference type="SAM" id="Phobius"/>
    </source>
</evidence>
<evidence type="ECO:0000313" key="10">
    <source>
        <dbReference type="Proteomes" id="UP000189933"/>
    </source>
</evidence>
<feature type="transmembrane region" description="Helical" evidence="7">
    <location>
        <begin position="55"/>
        <end position="76"/>
    </location>
</feature>
<feature type="transmembrane region" description="Helical" evidence="7">
    <location>
        <begin position="142"/>
        <end position="163"/>
    </location>
</feature>
<dbReference type="Proteomes" id="UP000189933">
    <property type="component" value="Unassembled WGS sequence"/>
</dbReference>
<keyword evidence="4 7" id="KW-0812">Transmembrane</keyword>
<dbReference type="AlphaFoldDB" id="A0A1T4NV77"/>
<name>A0A1T4NV77_9FIRM</name>
<evidence type="ECO:0000259" key="8">
    <source>
        <dbReference type="Pfam" id="PF09335"/>
    </source>
</evidence>
<comment type="subcellular location">
    <subcellularLocation>
        <location evidence="1">Cell membrane</location>
        <topology evidence="1">Multi-pass membrane protein</topology>
    </subcellularLocation>
</comment>
<dbReference type="EMBL" id="FUXM01000008">
    <property type="protein sequence ID" value="SJZ83151.1"/>
    <property type="molecule type" value="Genomic_DNA"/>
</dbReference>
<dbReference type="PANTHER" id="PTHR42709">
    <property type="entry name" value="ALKALINE PHOSPHATASE LIKE PROTEIN"/>
    <property type="match status" value="1"/>
</dbReference>
<dbReference type="PANTHER" id="PTHR42709:SF6">
    <property type="entry name" value="UNDECAPRENYL PHOSPHATE TRANSPORTER A"/>
    <property type="match status" value="1"/>
</dbReference>
<accession>A0A1T4NV77</accession>
<feature type="transmembrane region" description="Helical" evidence="7">
    <location>
        <begin position="175"/>
        <end position="194"/>
    </location>
</feature>
<keyword evidence="10" id="KW-1185">Reference proteome</keyword>
<protein>
    <submittedName>
        <fullName evidence="9">Membrane protein DedA, SNARE-associated domain</fullName>
    </submittedName>
</protein>
<dbReference type="RefSeq" id="WP_242946601.1">
    <property type="nucleotide sequence ID" value="NZ_FUXM01000008.1"/>
</dbReference>
<reference evidence="10" key="1">
    <citation type="submission" date="2017-02" db="EMBL/GenBank/DDBJ databases">
        <authorList>
            <person name="Varghese N."/>
            <person name="Submissions S."/>
        </authorList>
    </citation>
    <scope>NUCLEOTIDE SEQUENCE [LARGE SCALE GENOMIC DNA]</scope>
    <source>
        <strain evidence="10">DSM 16521</strain>
    </source>
</reference>